<dbReference type="InterPro" id="IPR018490">
    <property type="entry name" value="cNMP-bd_dom_sf"/>
</dbReference>
<accession>A0A2S9JLE4</accession>
<dbReference type="Gene3D" id="1.10.10.10">
    <property type="entry name" value="Winged helix-like DNA-binding domain superfamily/Winged helix DNA-binding domain"/>
    <property type="match status" value="1"/>
</dbReference>
<evidence type="ECO:0000256" key="1">
    <source>
        <dbReference type="ARBA" id="ARBA00023015"/>
    </source>
</evidence>
<sequence length="231" mass="26630">MSKKLKVCDHSCFMCRYVVPDWWENIDIRRQIIKVKKGQRFIDEGTDAEGVYFVQEGLVKVHKRWGDKESIVRFAKKGDIIGHRGMAREKSIFPISATCLENTILCFIPIDFFKSLLKTNPSLTYELLMFYADELQLSEQKVTNQAHLSVKGRLAWSFLLLEEKMGTDENGRIRLVLSKTDLAAYVGSTYESVYRMIAELEAEGAIEVFHKRIKIKDREILLSNSASLEPQ</sequence>
<dbReference type="PROSITE" id="PS50042">
    <property type="entry name" value="CNMP_BINDING_3"/>
    <property type="match status" value="1"/>
</dbReference>
<dbReference type="Pfam" id="PF00027">
    <property type="entry name" value="cNMP_binding"/>
    <property type="match status" value="1"/>
</dbReference>
<reference evidence="6 7" key="1">
    <citation type="submission" date="2018-02" db="EMBL/GenBank/DDBJ databases">
        <title>The draft genome of Sphingobacterium gobiense H7.</title>
        <authorList>
            <person name="Li L."/>
            <person name="Liu L."/>
            <person name="Zhang X."/>
            <person name="Wang T."/>
            <person name="Liang L."/>
        </authorList>
    </citation>
    <scope>NUCLEOTIDE SEQUENCE [LARGE SCALE GENOMIC DNA]</scope>
    <source>
        <strain evidence="6 7">ACCC 05757</strain>
    </source>
</reference>
<dbReference type="OrthoDB" id="9127033at2"/>
<keyword evidence="2" id="KW-0238">DNA-binding</keyword>
<dbReference type="Gene3D" id="2.60.120.10">
    <property type="entry name" value="Jelly Rolls"/>
    <property type="match status" value="1"/>
</dbReference>
<dbReference type="GO" id="GO:0003677">
    <property type="term" value="F:DNA binding"/>
    <property type="evidence" value="ECO:0007669"/>
    <property type="project" value="UniProtKB-KW"/>
</dbReference>
<dbReference type="CDD" id="cd00038">
    <property type="entry name" value="CAP_ED"/>
    <property type="match status" value="1"/>
</dbReference>
<dbReference type="Proteomes" id="UP000238642">
    <property type="component" value="Unassembled WGS sequence"/>
</dbReference>
<dbReference type="InterPro" id="IPR000595">
    <property type="entry name" value="cNMP-bd_dom"/>
</dbReference>
<dbReference type="Pfam" id="PF13545">
    <property type="entry name" value="HTH_Crp_2"/>
    <property type="match status" value="1"/>
</dbReference>
<dbReference type="InterPro" id="IPR050397">
    <property type="entry name" value="Env_Response_Regulators"/>
</dbReference>
<dbReference type="RefSeq" id="WP_105725898.1">
    <property type="nucleotide sequence ID" value="NZ_PVBS01000002.1"/>
</dbReference>
<dbReference type="InterPro" id="IPR036390">
    <property type="entry name" value="WH_DNA-bd_sf"/>
</dbReference>
<dbReference type="AlphaFoldDB" id="A0A2S9JLE4"/>
<feature type="domain" description="HTH crp-type" evidence="5">
    <location>
        <begin position="148"/>
        <end position="219"/>
    </location>
</feature>
<keyword evidence="1" id="KW-0805">Transcription regulation</keyword>
<evidence type="ECO:0000313" key="6">
    <source>
        <dbReference type="EMBL" id="PRD53975.1"/>
    </source>
</evidence>
<evidence type="ECO:0000256" key="3">
    <source>
        <dbReference type="ARBA" id="ARBA00023163"/>
    </source>
</evidence>
<dbReference type="PROSITE" id="PS51063">
    <property type="entry name" value="HTH_CRP_2"/>
    <property type="match status" value="1"/>
</dbReference>
<dbReference type="SUPFAM" id="SSF51206">
    <property type="entry name" value="cAMP-binding domain-like"/>
    <property type="match status" value="1"/>
</dbReference>
<dbReference type="SMART" id="SM00100">
    <property type="entry name" value="cNMP"/>
    <property type="match status" value="1"/>
</dbReference>
<dbReference type="InterPro" id="IPR012318">
    <property type="entry name" value="HTH_CRP"/>
</dbReference>
<evidence type="ECO:0000313" key="7">
    <source>
        <dbReference type="Proteomes" id="UP000238642"/>
    </source>
</evidence>
<evidence type="ECO:0000256" key="2">
    <source>
        <dbReference type="ARBA" id="ARBA00023125"/>
    </source>
</evidence>
<keyword evidence="7" id="KW-1185">Reference proteome</keyword>
<keyword evidence="3" id="KW-0804">Transcription</keyword>
<dbReference type="GO" id="GO:0003700">
    <property type="term" value="F:DNA-binding transcription factor activity"/>
    <property type="evidence" value="ECO:0007669"/>
    <property type="project" value="TreeGrafter"/>
</dbReference>
<proteinExistence type="predicted"/>
<dbReference type="InterPro" id="IPR014710">
    <property type="entry name" value="RmlC-like_jellyroll"/>
</dbReference>
<gene>
    <name evidence="6" type="ORF">C5749_10730</name>
</gene>
<dbReference type="PANTHER" id="PTHR24567">
    <property type="entry name" value="CRP FAMILY TRANSCRIPTIONAL REGULATORY PROTEIN"/>
    <property type="match status" value="1"/>
</dbReference>
<feature type="domain" description="Cyclic nucleotide-binding" evidence="4">
    <location>
        <begin position="35"/>
        <end position="134"/>
    </location>
</feature>
<dbReference type="EMBL" id="PVBS01000002">
    <property type="protein sequence ID" value="PRD53975.1"/>
    <property type="molecule type" value="Genomic_DNA"/>
</dbReference>
<protein>
    <submittedName>
        <fullName evidence="6">Transcriptional regulator</fullName>
    </submittedName>
</protein>
<dbReference type="PANTHER" id="PTHR24567:SF74">
    <property type="entry name" value="HTH-TYPE TRANSCRIPTIONAL REGULATOR ARCR"/>
    <property type="match status" value="1"/>
</dbReference>
<dbReference type="SMART" id="SM00419">
    <property type="entry name" value="HTH_CRP"/>
    <property type="match status" value="1"/>
</dbReference>
<evidence type="ECO:0000259" key="4">
    <source>
        <dbReference type="PROSITE" id="PS50042"/>
    </source>
</evidence>
<dbReference type="InterPro" id="IPR036388">
    <property type="entry name" value="WH-like_DNA-bd_sf"/>
</dbReference>
<organism evidence="6 7">
    <name type="scientific">Sphingobacterium gobiense</name>
    <dbReference type="NCBI Taxonomy" id="1382456"/>
    <lineage>
        <taxon>Bacteria</taxon>
        <taxon>Pseudomonadati</taxon>
        <taxon>Bacteroidota</taxon>
        <taxon>Sphingobacteriia</taxon>
        <taxon>Sphingobacteriales</taxon>
        <taxon>Sphingobacteriaceae</taxon>
        <taxon>Sphingobacterium</taxon>
    </lineage>
</organism>
<evidence type="ECO:0000259" key="5">
    <source>
        <dbReference type="PROSITE" id="PS51063"/>
    </source>
</evidence>
<dbReference type="GO" id="GO:0005829">
    <property type="term" value="C:cytosol"/>
    <property type="evidence" value="ECO:0007669"/>
    <property type="project" value="TreeGrafter"/>
</dbReference>
<name>A0A2S9JLE4_9SPHI</name>
<dbReference type="SUPFAM" id="SSF46785">
    <property type="entry name" value="Winged helix' DNA-binding domain"/>
    <property type="match status" value="1"/>
</dbReference>
<comment type="caution">
    <text evidence="6">The sequence shown here is derived from an EMBL/GenBank/DDBJ whole genome shotgun (WGS) entry which is preliminary data.</text>
</comment>